<dbReference type="AlphaFoldDB" id="A0A8H3F339"/>
<accession>A0A8H3F339</accession>
<gene>
    <name evidence="2" type="ORF">IMSHALPRED_003030</name>
</gene>
<dbReference type="Proteomes" id="UP000664534">
    <property type="component" value="Unassembled WGS sequence"/>
</dbReference>
<reference evidence="2" key="1">
    <citation type="submission" date="2021-03" db="EMBL/GenBank/DDBJ databases">
        <authorList>
            <person name="Tagirdzhanova G."/>
        </authorList>
    </citation>
    <scope>NUCLEOTIDE SEQUENCE</scope>
</reference>
<evidence type="ECO:0000313" key="2">
    <source>
        <dbReference type="EMBL" id="CAF9916290.1"/>
    </source>
</evidence>
<comment type="caution">
    <text evidence="2">The sequence shown here is derived from an EMBL/GenBank/DDBJ whole genome shotgun (WGS) entry which is preliminary data.</text>
</comment>
<evidence type="ECO:0000313" key="3">
    <source>
        <dbReference type="Proteomes" id="UP000664534"/>
    </source>
</evidence>
<organism evidence="2 3">
    <name type="scientific">Imshaugia aleurites</name>
    <dbReference type="NCBI Taxonomy" id="172621"/>
    <lineage>
        <taxon>Eukaryota</taxon>
        <taxon>Fungi</taxon>
        <taxon>Dikarya</taxon>
        <taxon>Ascomycota</taxon>
        <taxon>Pezizomycotina</taxon>
        <taxon>Lecanoromycetes</taxon>
        <taxon>OSLEUM clade</taxon>
        <taxon>Lecanoromycetidae</taxon>
        <taxon>Lecanorales</taxon>
        <taxon>Lecanorineae</taxon>
        <taxon>Parmeliaceae</taxon>
        <taxon>Imshaugia</taxon>
    </lineage>
</organism>
<feature type="region of interest" description="Disordered" evidence="1">
    <location>
        <begin position="219"/>
        <end position="293"/>
    </location>
</feature>
<sequence length="444" mass="48823">MTLTQHHPKPLSLPAIHAHWTAALTLPPTAQLSNLRRLVRAVTKGHHPALRPLSLAALCPLYLDLALAYAFQGEYYLASEVFKEAVDSDATNAVAWFGLGLAQAQLGEWRNARRSWKNCLRCFESINGQKEGISYVIFQPQDEAASEEAGQVPQVGLDFGVWTLERTRVEFNFRLALLEKGSKKLGVAPRPAGQKRPGLNGLLAGLRFGPGWDANLQSFDSPLLPQHSGSLTEDAEDGTRFSSNPKPAAHTPPSLRTSHSGATLGPRISSRKPLPALPQTPPAPTPPLADAISFNDHKHSLDEDPFTSSPEKPILDPLASSPQTLTTQSYEEYHARFSRQSTLFTPEDQYFHDQYDGDDDESSDTYSAIDDTIATWSSFGQVQEGQTEEEQIGEHRTEEDEAEERELAANEPHEATTPSHPDFADGEILKPLVFEGFGSSSQER</sequence>
<name>A0A8H3F339_9LECA</name>
<feature type="compositionally biased region" description="Pro residues" evidence="1">
    <location>
        <begin position="275"/>
        <end position="287"/>
    </location>
</feature>
<dbReference type="EMBL" id="CAJPDT010000016">
    <property type="protein sequence ID" value="CAF9916290.1"/>
    <property type="molecule type" value="Genomic_DNA"/>
</dbReference>
<keyword evidence="3" id="KW-1185">Reference proteome</keyword>
<feature type="region of interest" description="Disordered" evidence="1">
    <location>
        <begin position="378"/>
        <end position="444"/>
    </location>
</feature>
<feature type="compositionally biased region" description="Basic and acidic residues" evidence="1">
    <location>
        <begin position="405"/>
        <end position="414"/>
    </location>
</feature>
<evidence type="ECO:0000256" key="1">
    <source>
        <dbReference type="SAM" id="MobiDB-lite"/>
    </source>
</evidence>
<proteinExistence type="predicted"/>
<dbReference type="Gene3D" id="1.25.40.10">
    <property type="entry name" value="Tetratricopeptide repeat domain"/>
    <property type="match status" value="1"/>
</dbReference>
<dbReference type="SMART" id="SM00028">
    <property type="entry name" value="TPR"/>
    <property type="match status" value="2"/>
</dbReference>
<dbReference type="SUPFAM" id="SSF48452">
    <property type="entry name" value="TPR-like"/>
    <property type="match status" value="1"/>
</dbReference>
<protein>
    <submittedName>
        <fullName evidence="2">Uncharacterized protein</fullName>
    </submittedName>
</protein>
<dbReference type="OrthoDB" id="5419799at2759"/>
<dbReference type="InterPro" id="IPR019734">
    <property type="entry name" value="TPR_rpt"/>
</dbReference>
<dbReference type="InterPro" id="IPR011990">
    <property type="entry name" value="TPR-like_helical_dom_sf"/>
</dbReference>